<evidence type="ECO:0000259" key="7">
    <source>
        <dbReference type="Pfam" id="PF00082"/>
    </source>
</evidence>
<dbReference type="AlphaFoldDB" id="A0AAD9J2R5"/>
<dbReference type="PRINTS" id="PR00723">
    <property type="entry name" value="SUBTILISIN"/>
</dbReference>
<dbReference type="PROSITE" id="PS51892">
    <property type="entry name" value="SUBTILASE"/>
    <property type="match status" value="1"/>
</dbReference>
<dbReference type="SUPFAM" id="SSF52743">
    <property type="entry name" value="Subtilisin-like"/>
    <property type="match status" value="1"/>
</dbReference>
<keyword evidence="9" id="KW-1185">Reference proteome</keyword>
<evidence type="ECO:0000256" key="3">
    <source>
        <dbReference type="ARBA" id="ARBA00022801"/>
    </source>
</evidence>
<comment type="similarity">
    <text evidence="1 5 6">Belongs to the peptidase S8 family.</text>
</comment>
<dbReference type="GO" id="GO:0004252">
    <property type="term" value="F:serine-type endopeptidase activity"/>
    <property type="evidence" value="ECO:0007669"/>
    <property type="project" value="UniProtKB-UniRule"/>
</dbReference>
<feature type="domain" description="Peptidase S8/S53" evidence="7">
    <location>
        <begin position="39"/>
        <end position="267"/>
    </location>
</feature>
<evidence type="ECO:0000313" key="9">
    <source>
        <dbReference type="Proteomes" id="UP001208570"/>
    </source>
</evidence>
<protein>
    <recommendedName>
        <fullName evidence="7">Peptidase S8/S53 domain-containing protein</fullName>
    </recommendedName>
</protein>
<dbReference type="PROSITE" id="PS00138">
    <property type="entry name" value="SUBTILASE_SER"/>
    <property type="match status" value="1"/>
</dbReference>
<dbReference type="InterPro" id="IPR036852">
    <property type="entry name" value="Peptidase_S8/S53_dom_sf"/>
</dbReference>
<dbReference type="Pfam" id="PF00082">
    <property type="entry name" value="Peptidase_S8"/>
    <property type="match status" value="1"/>
</dbReference>
<dbReference type="PROSITE" id="PS00136">
    <property type="entry name" value="SUBTILASE_ASP"/>
    <property type="match status" value="1"/>
</dbReference>
<dbReference type="EMBL" id="JAODUP010000707">
    <property type="protein sequence ID" value="KAK2145037.1"/>
    <property type="molecule type" value="Genomic_DNA"/>
</dbReference>
<feature type="active site" description="Charge relay system" evidence="5">
    <location>
        <position position="233"/>
    </location>
</feature>
<dbReference type="InterPro" id="IPR034193">
    <property type="entry name" value="PCSK9_ProteinaseK-like"/>
</dbReference>
<dbReference type="InterPro" id="IPR000209">
    <property type="entry name" value="Peptidase_S8/S53_dom"/>
</dbReference>
<evidence type="ECO:0000256" key="1">
    <source>
        <dbReference type="ARBA" id="ARBA00011073"/>
    </source>
</evidence>
<name>A0AAD9J2R5_9ANNE</name>
<feature type="active site" description="Charge relay system" evidence="5">
    <location>
        <position position="48"/>
    </location>
</feature>
<dbReference type="InterPro" id="IPR022398">
    <property type="entry name" value="Peptidase_S8_His-AS"/>
</dbReference>
<dbReference type="InterPro" id="IPR023828">
    <property type="entry name" value="Peptidase_S8_Ser-AS"/>
</dbReference>
<dbReference type="Gene3D" id="3.40.50.200">
    <property type="entry name" value="Peptidase S8/S53 domain"/>
    <property type="match status" value="1"/>
</dbReference>
<dbReference type="FunFam" id="3.40.50.200:FF:000014">
    <property type="entry name" value="Proteinase K"/>
    <property type="match status" value="1"/>
</dbReference>
<dbReference type="PANTHER" id="PTHR43806:SF11">
    <property type="entry name" value="CEREVISIN-RELATED"/>
    <property type="match status" value="1"/>
</dbReference>
<proteinExistence type="inferred from homology"/>
<dbReference type="GO" id="GO:0005615">
    <property type="term" value="C:extracellular space"/>
    <property type="evidence" value="ECO:0007669"/>
    <property type="project" value="TreeGrafter"/>
</dbReference>
<dbReference type="CDD" id="cd04077">
    <property type="entry name" value="Peptidases_S8_PCSK9_ProteinaseK_like"/>
    <property type="match status" value="1"/>
</dbReference>
<evidence type="ECO:0000313" key="8">
    <source>
        <dbReference type="EMBL" id="KAK2145037.1"/>
    </source>
</evidence>
<dbReference type="PANTHER" id="PTHR43806">
    <property type="entry name" value="PEPTIDASE S8"/>
    <property type="match status" value="1"/>
</dbReference>
<dbReference type="InterPro" id="IPR050131">
    <property type="entry name" value="Peptidase_S8_subtilisin-like"/>
</dbReference>
<evidence type="ECO:0000256" key="6">
    <source>
        <dbReference type="RuleBase" id="RU003355"/>
    </source>
</evidence>
<dbReference type="InterPro" id="IPR015500">
    <property type="entry name" value="Peptidase_S8_subtilisin-rel"/>
</dbReference>
<reference evidence="8" key="1">
    <citation type="journal article" date="2023" name="Mol. Biol. Evol.">
        <title>Third-Generation Sequencing Reveals the Adaptive Role of the Epigenome in Three Deep-Sea Polychaetes.</title>
        <authorList>
            <person name="Perez M."/>
            <person name="Aroh O."/>
            <person name="Sun Y."/>
            <person name="Lan Y."/>
            <person name="Juniper S.K."/>
            <person name="Young C.R."/>
            <person name="Angers B."/>
            <person name="Qian P.Y."/>
        </authorList>
    </citation>
    <scope>NUCLEOTIDE SEQUENCE</scope>
    <source>
        <strain evidence="8">P08H-3</strain>
    </source>
</reference>
<organism evidence="8 9">
    <name type="scientific">Paralvinella palmiformis</name>
    <dbReference type="NCBI Taxonomy" id="53620"/>
    <lineage>
        <taxon>Eukaryota</taxon>
        <taxon>Metazoa</taxon>
        <taxon>Spiralia</taxon>
        <taxon>Lophotrochozoa</taxon>
        <taxon>Annelida</taxon>
        <taxon>Polychaeta</taxon>
        <taxon>Sedentaria</taxon>
        <taxon>Canalipalpata</taxon>
        <taxon>Terebellida</taxon>
        <taxon>Terebelliformia</taxon>
        <taxon>Alvinellidae</taxon>
        <taxon>Paralvinella</taxon>
    </lineage>
</organism>
<keyword evidence="2 5" id="KW-0645">Protease</keyword>
<evidence type="ECO:0000256" key="5">
    <source>
        <dbReference type="PROSITE-ProRule" id="PRU01240"/>
    </source>
</evidence>
<dbReference type="InterPro" id="IPR023827">
    <property type="entry name" value="Peptidase_S8_Asp-AS"/>
</dbReference>
<keyword evidence="3 5" id="KW-0378">Hydrolase</keyword>
<dbReference type="Proteomes" id="UP001208570">
    <property type="component" value="Unassembled WGS sequence"/>
</dbReference>
<evidence type="ECO:0000256" key="4">
    <source>
        <dbReference type="ARBA" id="ARBA00022825"/>
    </source>
</evidence>
<gene>
    <name evidence="8" type="ORF">LSH36_707g01121</name>
</gene>
<sequence>MEPSTPASWGLDRIDQRLALSYSDPINPSASYLWNEQTGSEVKVYVIDTGIDVNHTEFGRRATWGYTADQMVGTEDDNGHGTFCAGIIGSQTYGVAKEVSLIAVKVLDKNGLSAWNIVIDGLVWVLEQHQPGDNAIVSMSLGAVGTNSGVEDIVEQLYQSGVIVVTAAGNSYINACDATPARSPNAITVAASDINDTSASFTNWGPCVDLFAPGVDILSTFPDGGTGVMSGTSAAAPYVAGVVARFLSNGTHTPAEVTEWLIANSTANVLEWSRENHHLSPNLLLYVDC</sequence>
<accession>A0AAD9J2R5</accession>
<dbReference type="GO" id="GO:0006508">
    <property type="term" value="P:proteolysis"/>
    <property type="evidence" value="ECO:0007669"/>
    <property type="project" value="UniProtKB-KW"/>
</dbReference>
<comment type="caution">
    <text evidence="8">The sequence shown here is derived from an EMBL/GenBank/DDBJ whole genome shotgun (WGS) entry which is preliminary data.</text>
</comment>
<dbReference type="PROSITE" id="PS00137">
    <property type="entry name" value="SUBTILASE_HIS"/>
    <property type="match status" value="1"/>
</dbReference>
<evidence type="ECO:0000256" key="2">
    <source>
        <dbReference type="ARBA" id="ARBA00022670"/>
    </source>
</evidence>
<feature type="active site" description="Charge relay system" evidence="5">
    <location>
        <position position="80"/>
    </location>
</feature>
<keyword evidence="4 5" id="KW-0720">Serine protease</keyword>